<comment type="caution">
    <text evidence="1">The sequence shown here is derived from an EMBL/GenBank/DDBJ whole genome shotgun (WGS) entry which is preliminary data.</text>
</comment>
<evidence type="ECO:0000313" key="2">
    <source>
        <dbReference type="Proteomes" id="UP001056120"/>
    </source>
</evidence>
<evidence type="ECO:0000313" key="1">
    <source>
        <dbReference type="EMBL" id="KAI3826667.1"/>
    </source>
</evidence>
<gene>
    <name evidence="1" type="ORF">L1987_00719</name>
</gene>
<accession>A0ACB9K340</accession>
<reference evidence="2" key="1">
    <citation type="journal article" date="2022" name="Mol. Ecol. Resour.">
        <title>The genomes of chicory, endive, great burdock and yacon provide insights into Asteraceae palaeo-polyploidization history and plant inulin production.</title>
        <authorList>
            <person name="Fan W."/>
            <person name="Wang S."/>
            <person name="Wang H."/>
            <person name="Wang A."/>
            <person name="Jiang F."/>
            <person name="Liu H."/>
            <person name="Zhao H."/>
            <person name="Xu D."/>
            <person name="Zhang Y."/>
        </authorList>
    </citation>
    <scope>NUCLEOTIDE SEQUENCE [LARGE SCALE GENOMIC DNA]</scope>
    <source>
        <strain evidence="2">cv. Yunnan</strain>
    </source>
</reference>
<keyword evidence="2" id="KW-1185">Reference proteome</keyword>
<organism evidence="1 2">
    <name type="scientific">Smallanthus sonchifolius</name>
    <dbReference type="NCBI Taxonomy" id="185202"/>
    <lineage>
        <taxon>Eukaryota</taxon>
        <taxon>Viridiplantae</taxon>
        <taxon>Streptophyta</taxon>
        <taxon>Embryophyta</taxon>
        <taxon>Tracheophyta</taxon>
        <taxon>Spermatophyta</taxon>
        <taxon>Magnoliopsida</taxon>
        <taxon>eudicotyledons</taxon>
        <taxon>Gunneridae</taxon>
        <taxon>Pentapetalae</taxon>
        <taxon>asterids</taxon>
        <taxon>campanulids</taxon>
        <taxon>Asterales</taxon>
        <taxon>Asteraceae</taxon>
        <taxon>Asteroideae</taxon>
        <taxon>Heliantheae alliance</taxon>
        <taxon>Millerieae</taxon>
        <taxon>Smallanthus</taxon>
    </lineage>
</organism>
<dbReference type="EMBL" id="CM042018">
    <property type="protein sequence ID" value="KAI3826667.1"/>
    <property type="molecule type" value="Genomic_DNA"/>
</dbReference>
<name>A0ACB9K340_9ASTR</name>
<reference evidence="1 2" key="2">
    <citation type="journal article" date="2022" name="Mol. Ecol. Resour.">
        <title>The genomes of chicory, endive, great burdock and yacon provide insights into Asteraceae paleo-polyploidization history and plant inulin production.</title>
        <authorList>
            <person name="Fan W."/>
            <person name="Wang S."/>
            <person name="Wang H."/>
            <person name="Wang A."/>
            <person name="Jiang F."/>
            <person name="Liu H."/>
            <person name="Zhao H."/>
            <person name="Xu D."/>
            <person name="Zhang Y."/>
        </authorList>
    </citation>
    <scope>NUCLEOTIDE SEQUENCE [LARGE SCALE GENOMIC DNA]</scope>
    <source>
        <strain evidence="2">cv. Yunnan</strain>
        <tissue evidence="1">Leaves</tissue>
    </source>
</reference>
<dbReference type="Proteomes" id="UP001056120">
    <property type="component" value="Linkage Group LG01"/>
</dbReference>
<sequence>MFVLVHYIVLEEKQHDVVRLFLILKFGCAGYLHPDIFTLGCDSQLKFLTYRNNIQIPDDDLCSLVYFTLGLFLKYC</sequence>
<protein>
    <submittedName>
        <fullName evidence="1">Uncharacterized protein</fullName>
    </submittedName>
</protein>
<proteinExistence type="predicted"/>